<feature type="domain" description="HTH TFE/IIEalpha-type" evidence="5">
    <location>
        <begin position="18"/>
        <end position="110"/>
    </location>
</feature>
<dbReference type="InterPro" id="IPR013083">
    <property type="entry name" value="Znf_RING/FYVE/PHD"/>
</dbReference>
<feature type="compositionally biased region" description="Low complexity" evidence="4">
    <location>
        <begin position="498"/>
        <end position="509"/>
    </location>
</feature>
<evidence type="ECO:0000256" key="2">
    <source>
        <dbReference type="ARBA" id="ARBA00023015"/>
    </source>
</evidence>
<reference evidence="6 7" key="1">
    <citation type="submission" date="2020-11" db="EMBL/GenBank/DDBJ databases">
        <title>Kefir isolates.</title>
        <authorList>
            <person name="Marcisauskas S."/>
            <person name="Kim Y."/>
            <person name="Blasche S."/>
        </authorList>
    </citation>
    <scope>NUCLEOTIDE SEQUENCE [LARGE SCALE GENOMIC DNA]</scope>
    <source>
        <strain evidence="6 7">KR</strain>
    </source>
</reference>
<dbReference type="Pfam" id="PF11521">
    <property type="entry name" value="TFIIE-A_C"/>
    <property type="match status" value="1"/>
</dbReference>
<dbReference type="PANTHER" id="PTHR13097">
    <property type="entry name" value="TRANSCRIPTION INITIATION FACTOR IIE, ALPHA SUBUNIT"/>
    <property type="match status" value="1"/>
</dbReference>
<dbReference type="Proteomes" id="UP000777482">
    <property type="component" value="Unassembled WGS sequence"/>
</dbReference>
<dbReference type="Pfam" id="PF02002">
    <property type="entry name" value="TFIIE_alpha"/>
    <property type="match status" value="1"/>
</dbReference>
<comment type="caution">
    <text evidence="6">The sequence shown here is derived from an EMBL/GenBank/DDBJ whole genome shotgun (WGS) entry which is preliminary data.</text>
</comment>
<feature type="region of interest" description="Disordered" evidence="4">
    <location>
        <begin position="249"/>
        <end position="350"/>
    </location>
</feature>
<dbReference type="GO" id="GO:0005673">
    <property type="term" value="C:transcription factor TFIIE complex"/>
    <property type="evidence" value="ECO:0007669"/>
    <property type="project" value="TreeGrafter"/>
</dbReference>
<dbReference type="Gene3D" id="3.30.40.10">
    <property type="entry name" value="Zinc/RING finger domain, C3HC4 (zinc finger)"/>
    <property type="match status" value="1"/>
</dbReference>
<protein>
    <recommendedName>
        <fullName evidence="5">HTH TFE/IIEalpha-type domain-containing protein</fullName>
    </recommendedName>
</protein>
<dbReference type="InterPro" id="IPR017919">
    <property type="entry name" value="TFIIE/TFIIEa_HTH"/>
</dbReference>
<sequence length="579" mass="61686">MSTTATTSASAGGGIETAKLLLQKVVRAFYGPRGAILIDQLIQKDIFPADELARRLGMQIKDVTKIAHRLLEDQIVQVHRRSEMRDNGFAKAQQRSYYYLDYSKATDVVKWRMWRIQQTIDVKLRNELDAQGYTCPLCKASYTPLDASTLFDPMRNLLACSICQTEVVNKENEEDIRGNKDRMQRLNRQTKGIVDLLKKMERVELPKFDAEAYLLVHGPALGATAAAAAEANGTGPSAAAVVKIHMAGDDDEANEKARREAELQEKRAQNALPSWIAQSTISSADPEHGNGAGGTPSSRRAGEDNDEEVISGQMSSSAAAGGATLRLGDERKPSLPHQRTAPGSDEVTAAADGDASLDAYYASLAALEEGGTPGIDSTSSGTPGVTAAAAAAAAGVESPSLLSSSATPARGASEEQLLESATVVGDSSSRLKRERDEDEEGDEQDFEGVSKRSRSSVPYSGAASEGGVGSPSLLLGDEGTSSSFAGTPDIQQPIELIAAPAAVPLTTAAGEEEADDDDDDEFDEFDEFEPAEGGNADPNQLVTVNGKEMPFSEVTDDMTGDMTADEYSAYWDVYQRVNA</sequence>
<dbReference type="PROSITE" id="PS51344">
    <property type="entry name" value="HTH_TFE_IIE"/>
    <property type="match status" value="1"/>
</dbReference>
<keyword evidence="2" id="KW-0805">Transcription regulation</keyword>
<evidence type="ECO:0000259" key="5">
    <source>
        <dbReference type="PROSITE" id="PS51344"/>
    </source>
</evidence>
<dbReference type="AlphaFoldDB" id="A0A9P6VYN7"/>
<feature type="compositionally biased region" description="Acidic residues" evidence="4">
    <location>
        <begin position="510"/>
        <end position="530"/>
    </location>
</feature>
<keyword evidence="3" id="KW-0804">Transcription</keyword>
<organism evidence="6 7">
    <name type="scientific">Rhodotorula mucilaginosa</name>
    <name type="common">Yeast</name>
    <name type="synonym">Rhodotorula rubra</name>
    <dbReference type="NCBI Taxonomy" id="5537"/>
    <lineage>
        <taxon>Eukaryota</taxon>
        <taxon>Fungi</taxon>
        <taxon>Dikarya</taxon>
        <taxon>Basidiomycota</taxon>
        <taxon>Pucciniomycotina</taxon>
        <taxon>Microbotryomycetes</taxon>
        <taxon>Sporidiobolales</taxon>
        <taxon>Sporidiobolaceae</taxon>
        <taxon>Rhodotorula</taxon>
    </lineage>
</organism>
<dbReference type="Gene3D" id="6.10.140.1250">
    <property type="match status" value="1"/>
</dbReference>
<dbReference type="InterPro" id="IPR021600">
    <property type="entry name" value="TFIIE_asu_C"/>
</dbReference>
<dbReference type="PANTHER" id="PTHR13097:SF7">
    <property type="entry name" value="GENERAL TRANSCRIPTION FACTOR IIE SUBUNIT 1"/>
    <property type="match status" value="1"/>
</dbReference>
<evidence type="ECO:0000313" key="6">
    <source>
        <dbReference type="EMBL" id="KAG0658847.1"/>
    </source>
</evidence>
<accession>A0A9P6VYN7</accession>
<evidence type="ECO:0000313" key="7">
    <source>
        <dbReference type="Proteomes" id="UP000777482"/>
    </source>
</evidence>
<feature type="region of interest" description="Disordered" evidence="4">
    <location>
        <begin position="369"/>
        <end position="559"/>
    </location>
</feature>
<dbReference type="InterPro" id="IPR002853">
    <property type="entry name" value="TFIIE_asu"/>
</dbReference>
<dbReference type="InterPro" id="IPR036388">
    <property type="entry name" value="WH-like_DNA-bd_sf"/>
</dbReference>
<feature type="compositionally biased region" description="Low complexity" evidence="4">
    <location>
        <begin position="387"/>
        <end position="409"/>
    </location>
</feature>
<dbReference type="Gene3D" id="1.10.10.10">
    <property type="entry name" value="Winged helix-like DNA-binding domain superfamily/Winged helix DNA-binding domain"/>
    <property type="match status" value="1"/>
</dbReference>
<dbReference type="SMART" id="SM00531">
    <property type="entry name" value="TFIIE"/>
    <property type="match status" value="1"/>
</dbReference>
<dbReference type="OrthoDB" id="361102at2759"/>
<gene>
    <name evidence="6" type="ORF">C6P46_005593</name>
</gene>
<comment type="similarity">
    <text evidence="1">Belongs to the TFIIE alpha subunit family.</text>
</comment>
<keyword evidence="7" id="KW-1185">Reference proteome</keyword>
<feature type="compositionally biased region" description="Acidic residues" evidence="4">
    <location>
        <begin position="436"/>
        <end position="446"/>
    </location>
</feature>
<feature type="compositionally biased region" description="Basic and acidic residues" evidence="4">
    <location>
        <begin position="254"/>
        <end position="268"/>
    </location>
</feature>
<dbReference type="SUPFAM" id="SSF57783">
    <property type="entry name" value="Zinc beta-ribbon"/>
    <property type="match status" value="1"/>
</dbReference>
<dbReference type="GO" id="GO:0006367">
    <property type="term" value="P:transcription initiation at RNA polymerase II promoter"/>
    <property type="evidence" value="ECO:0007669"/>
    <property type="project" value="InterPro"/>
</dbReference>
<dbReference type="InterPro" id="IPR024550">
    <property type="entry name" value="TFIIEa/SarR/Rpc3_HTH_dom"/>
</dbReference>
<feature type="compositionally biased region" description="Low complexity" evidence="4">
    <location>
        <begin position="311"/>
        <end position="323"/>
    </location>
</feature>
<evidence type="ECO:0000256" key="1">
    <source>
        <dbReference type="ARBA" id="ARBA00008947"/>
    </source>
</evidence>
<evidence type="ECO:0000256" key="3">
    <source>
        <dbReference type="ARBA" id="ARBA00023163"/>
    </source>
</evidence>
<name>A0A9P6VYN7_RHOMI</name>
<proteinExistence type="inferred from homology"/>
<evidence type="ECO:0000256" key="4">
    <source>
        <dbReference type="SAM" id="MobiDB-lite"/>
    </source>
</evidence>
<dbReference type="EMBL" id="PUHQ01000061">
    <property type="protein sequence ID" value="KAG0658847.1"/>
    <property type="molecule type" value="Genomic_DNA"/>
</dbReference>
<dbReference type="InterPro" id="IPR039997">
    <property type="entry name" value="TFE"/>
</dbReference>